<reference evidence="1 2" key="1">
    <citation type="submission" date="2021-06" db="EMBL/GenBank/DDBJ databases">
        <title>Caerostris darwini draft genome.</title>
        <authorList>
            <person name="Kono N."/>
            <person name="Arakawa K."/>
        </authorList>
    </citation>
    <scope>NUCLEOTIDE SEQUENCE [LARGE SCALE GENOMIC DNA]</scope>
</reference>
<dbReference type="EMBL" id="BPLQ01001923">
    <property type="protein sequence ID" value="GIX86809.1"/>
    <property type="molecule type" value="Genomic_DNA"/>
</dbReference>
<keyword evidence="2" id="KW-1185">Reference proteome</keyword>
<sequence>MRCRFSGLGEGLGQDRDRRAWRGRLDALCARRHEEPNFALHTSSRWSIPTDGSIPGLTMTTAANIRSRKCHNFHISFAVNNVLNLTPQTKV</sequence>
<evidence type="ECO:0000313" key="1">
    <source>
        <dbReference type="EMBL" id="GIX86809.1"/>
    </source>
</evidence>
<gene>
    <name evidence="1" type="ORF">CDAR_606191</name>
</gene>
<evidence type="ECO:0000313" key="2">
    <source>
        <dbReference type="Proteomes" id="UP001054837"/>
    </source>
</evidence>
<name>A0AAV4NQV5_9ARAC</name>
<accession>A0AAV4NQV5</accession>
<protein>
    <submittedName>
        <fullName evidence="1">Uncharacterized protein</fullName>
    </submittedName>
</protein>
<organism evidence="1 2">
    <name type="scientific">Caerostris darwini</name>
    <dbReference type="NCBI Taxonomy" id="1538125"/>
    <lineage>
        <taxon>Eukaryota</taxon>
        <taxon>Metazoa</taxon>
        <taxon>Ecdysozoa</taxon>
        <taxon>Arthropoda</taxon>
        <taxon>Chelicerata</taxon>
        <taxon>Arachnida</taxon>
        <taxon>Araneae</taxon>
        <taxon>Araneomorphae</taxon>
        <taxon>Entelegynae</taxon>
        <taxon>Araneoidea</taxon>
        <taxon>Araneidae</taxon>
        <taxon>Caerostris</taxon>
    </lineage>
</organism>
<comment type="caution">
    <text evidence="1">The sequence shown here is derived from an EMBL/GenBank/DDBJ whole genome shotgun (WGS) entry which is preliminary data.</text>
</comment>
<dbReference type="AlphaFoldDB" id="A0AAV4NQV5"/>
<dbReference type="Proteomes" id="UP001054837">
    <property type="component" value="Unassembled WGS sequence"/>
</dbReference>
<proteinExistence type="predicted"/>